<name>A0A5C1QAL5_9SPIO</name>
<dbReference type="InterPro" id="IPR051926">
    <property type="entry name" value="Ala_Aminotransferase"/>
</dbReference>
<organism evidence="8 9">
    <name type="scientific">Thiospirochaeta perfilievii</name>
    <dbReference type="NCBI Taxonomy" id="252967"/>
    <lineage>
        <taxon>Bacteria</taxon>
        <taxon>Pseudomonadati</taxon>
        <taxon>Spirochaetota</taxon>
        <taxon>Spirochaetia</taxon>
        <taxon>Spirochaetales</taxon>
        <taxon>Spirochaetaceae</taxon>
        <taxon>Thiospirochaeta</taxon>
    </lineage>
</organism>
<dbReference type="InterPro" id="IPR015424">
    <property type="entry name" value="PyrdxlP-dep_Trfase"/>
</dbReference>
<reference evidence="8 9" key="1">
    <citation type="submission" date="2019-02" db="EMBL/GenBank/DDBJ databases">
        <authorList>
            <person name="Fomenkov A."/>
            <person name="Dubinina G."/>
            <person name="Grabovich M."/>
            <person name="Vincze T."/>
            <person name="Roberts R.J."/>
        </authorList>
    </citation>
    <scope>NUCLEOTIDE SEQUENCE [LARGE SCALE GENOMIC DNA]</scope>
    <source>
        <strain evidence="8 9">P</strain>
    </source>
</reference>
<comment type="cofactor">
    <cofactor evidence="1">
        <name>pyridoxal 5'-phosphate</name>
        <dbReference type="ChEBI" id="CHEBI:597326"/>
    </cofactor>
</comment>
<evidence type="ECO:0000259" key="7">
    <source>
        <dbReference type="Pfam" id="PF00155"/>
    </source>
</evidence>
<keyword evidence="5" id="KW-0663">Pyridoxal phosphate</keyword>
<reference evidence="8 9" key="2">
    <citation type="submission" date="2019-09" db="EMBL/GenBank/DDBJ databases">
        <title>Complete Genome Sequence and Methylome Analysis of free living Spirochaetas.</title>
        <authorList>
            <person name="Leshcheva N."/>
            <person name="Mikheeva N."/>
        </authorList>
    </citation>
    <scope>NUCLEOTIDE SEQUENCE [LARGE SCALE GENOMIC DNA]</scope>
    <source>
        <strain evidence="8 9">P</strain>
    </source>
</reference>
<dbReference type="GO" id="GO:0004021">
    <property type="term" value="F:L-alanine:2-oxoglutarate aminotransferase activity"/>
    <property type="evidence" value="ECO:0007669"/>
    <property type="project" value="UniProtKB-EC"/>
</dbReference>
<accession>A0A5C1QAL5</accession>
<dbReference type="AlphaFoldDB" id="A0A5C1QAL5"/>
<proteinExistence type="inferred from homology"/>
<dbReference type="Proteomes" id="UP000323824">
    <property type="component" value="Chromosome"/>
</dbReference>
<keyword evidence="9" id="KW-1185">Reference proteome</keyword>
<dbReference type="RefSeq" id="WP_149566962.1">
    <property type="nucleotide sequence ID" value="NZ_CP035807.1"/>
</dbReference>
<evidence type="ECO:0000256" key="3">
    <source>
        <dbReference type="ARBA" id="ARBA00022576"/>
    </source>
</evidence>
<feature type="domain" description="Aminotransferase class I/classII large" evidence="7">
    <location>
        <begin position="66"/>
        <end position="407"/>
    </location>
</feature>
<dbReference type="NCBIfam" id="NF005334">
    <property type="entry name" value="PRK06855.1"/>
    <property type="match status" value="1"/>
</dbReference>
<evidence type="ECO:0000313" key="8">
    <source>
        <dbReference type="EMBL" id="QEN03704.1"/>
    </source>
</evidence>
<dbReference type="PANTHER" id="PTHR43488:SF2">
    <property type="entry name" value="GLUTAMATE-PYRUVATE AMINOTRANSFERASE ALAA"/>
    <property type="match status" value="1"/>
</dbReference>
<dbReference type="InterPro" id="IPR015422">
    <property type="entry name" value="PyrdxlP-dep_Trfase_small"/>
</dbReference>
<dbReference type="GO" id="GO:0030170">
    <property type="term" value="F:pyridoxal phosphate binding"/>
    <property type="evidence" value="ECO:0007669"/>
    <property type="project" value="InterPro"/>
</dbReference>
<comment type="similarity">
    <text evidence="2">Belongs to the class-I pyridoxal-phosphate-dependent aminotransferase family.</text>
</comment>
<evidence type="ECO:0000256" key="2">
    <source>
        <dbReference type="ARBA" id="ARBA00007441"/>
    </source>
</evidence>
<evidence type="ECO:0000256" key="4">
    <source>
        <dbReference type="ARBA" id="ARBA00022679"/>
    </source>
</evidence>
<sequence>MRREILHEGAGQLTYEIREIVKIARFIQSKGQEIYWENIGDPILKGEEISPWIRDIVKEAAGESISYGYTDSQGDLEARSFLADEVNSRQGIDITMDDIIFFNGLGDAISKVYSYLKRESRILGPSPAYSTHSSAEAAHSGYSHLTYNLDPHNKWFPDIDDLESKVKYNDSIAGILLINPDNPTGAVYTKEILMEIVDIAKRYDLFIICDETYANVTFPDTNWTFLSSVINQVPGISMRSLSKEVPWPGSRCGWIEVYNRHRDEEFNKYIESIISAKRLEVCSTTLPQLVLPKILGDKRYKRHIDSRSKIFSDRAEEAHSILSKVKGVTCIKPRGALYFSVIFEDLCDNGVLDIDNKEVEEYISSQVKNVPSDKRFVYYLLASTGICVVPLSGFYSDLKGFRFTLLENDYVRRNMIYSTIAESINKYLNN</sequence>
<dbReference type="CDD" id="cd00609">
    <property type="entry name" value="AAT_like"/>
    <property type="match status" value="1"/>
</dbReference>
<dbReference type="Pfam" id="PF00155">
    <property type="entry name" value="Aminotran_1_2"/>
    <property type="match status" value="1"/>
</dbReference>
<dbReference type="SUPFAM" id="SSF53383">
    <property type="entry name" value="PLP-dependent transferases"/>
    <property type="match status" value="1"/>
</dbReference>
<dbReference type="OrthoDB" id="367386at2"/>
<evidence type="ECO:0000313" key="9">
    <source>
        <dbReference type="Proteomes" id="UP000323824"/>
    </source>
</evidence>
<dbReference type="EC" id="2.6.1.2" evidence="6"/>
<keyword evidence="3 8" id="KW-0032">Aminotransferase</keyword>
<dbReference type="InterPro" id="IPR015421">
    <property type="entry name" value="PyrdxlP-dep_Trfase_major"/>
</dbReference>
<evidence type="ECO:0000256" key="1">
    <source>
        <dbReference type="ARBA" id="ARBA00001933"/>
    </source>
</evidence>
<dbReference type="PANTHER" id="PTHR43488">
    <property type="entry name" value="GLUTAMATE-PYRUVATE AMINOTRANSFERASE ALAA"/>
    <property type="match status" value="1"/>
</dbReference>
<dbReference type="Gene3D" id="3.90.1150.10">
    <property type="entry name" value="Aspartate Aminotransferase, domain 1"/>
    <property type="match status" value="1"/>
</dbReference>
<protein>
    <recommendedName>
        <fullName evidence="6">alanine transaminase</fullName>
        <ecNumber evidence="6">2.6.1.2</ecNumber>
    </recommendedName>
</protein>
<evidence type="ECO:0000256" key="5">
    <source>
        <dbReference type="ARBA" id="ARBA00022898"/>
    </source>
</evidence>
<dbReference type="Gene3D" id="3.40.640.10">
    <property type="entry name" value="Type I PLP-dependent aspartate aminotransferase-like (Major domain)"/>
    <property type="match status" value="1"/>
</dbReference>
<dbReference type="EMBL" id="CP035807">
    <property type="protein sequence ID" value="QEN03704.1"/>
    <property type="molecule type" value="Genomic_DNA"/>
</dbReference>
<evidence type="ECO:0000256" key="6">
    <source>
        <dbReference type="ARBA" id="ARBA00026106"/>
    </source>
</evidence>
<dbReference type="KEGG" id="sper:EW093_02970"/>
<dbReference type="InterPro" id="IPR004839">
    <property type="entry name" value="Aminotransferase_I/II_large"/>
</dbReference>
<gene>
    <name evidence="8" type="ORF">EW093_02970</name>
</gene>
<keyword evidence="4 8" id="KW-0808">Transferase</keyword>